<dbReference type="SUPFAM" id="SSF52540">
    <property type="entry name" value="P-loop containing nucleoside triphosphate hydrolases"/>
    <property type="match status" value="2"/>
</dbReference>
<gene>
    <name evidence="4" type="ORF">D6D85_12380</name>
    <name evidence="5" type="ORF">EF810_00150</name>
</gene>
<dbReference type="Proteomes" id="UP000277582">
    <property type="component" value="Unassembled WGS sequence"/>
</dbReference>
<name>A0A3R9QV14_9CREN</name>
<evidence type="ECO:0000256" key="2">
    <source>
        <dbReference type="ARBA" id="ARBA00022840"/>
    </source>
</evidence>
<reference evidence="4 6" key="1">
    <citation type="submission" date="2018-10" db="EMBL/GenBank/DDBJ databases">
        <title>Co-occurring genomic capacity for anaerobic methane metabolism and dissimilatory sulfite reduction discovered in the Korarchaeota.</title>
        <authorList>
            <person name="Mckay L.J."/>
            <person name="Dlakic M."/>
            <person name="Fields M.W."/>
            <person name="Delmont T.O."/>
            <person name="Eren A.M."/>
            <person name="Jay Z.J."/>
            <person name="Klingelsmith K.B."/>
            <person name="Rusch D.B."/>
            <person name="Inskeep W.P."/>
        </authorList>
    </citation>
    <scope>NUCLEOTIDE SEQUENCE [LARGE SCALE GENOMIC DNA]</scope>
    <source>
        <strain evidence="4 6">MDKW</strain>
    </source>
</reference>
<dbReference type="InterPro" id="IPR027417">
    <property type="entry name" value="P-loop_NTPase"/>
</dbReference>
<proteinExistence type="predicted"/>
<dbReference type="Pfam" id="PF00005">
    <property type="entry name" value="ABC_tran"/>
    <property type="match status" value="2"/>
</dbReference>
<dbReference type="EMBL" id="RXII01000001">
    <property type="protein sequence ID" value="RZN63747.1"/>
    <property type="molecule type" value="Genomic_DNA"/>
</dbReference>
<organism evidence="4 6">
    <name type="scientific">Candidatus Methanodesulfokora washburnensis</name>
    <dbReference type="NCBI Taxonomy" id="2478471"/>
    <lineage>
        <taxon>Archaea</taxon>
        <taxon>Thermoproteota</taxon>
        <taxon>Candidatus Korarchaeia</taxon>
        <taxon>Candidatus Korarchaeia incertae sedis</taxon>
        <taxon>Candidatus Methanodesulfokora</taxon>
    </lineage>
</organism>
<dbReference type="PROSITE" id="PS00211">
    <property type="entry name" value="ABC_TRANSPORTER_1"/>
    <property type="match status" value="2"/>
</dbReference>
<dbReference type="PROSITE" id="PS50893">
    <property type="entry name" value="ABC_TRANSPORTER_2"/>
    <property type="match status" value="2"/>
</dbReference>
<keyword evidence="1" id="KW-0547">Nucleotide-binding</keyword>
<feature type="domain" description="ABC transporter" evidence="3">
    <location>
        <begin position="18"/>
        <end position="270"/>
    </location>
</feature>
<protein>
    <submittedName>
        <fullName evidence="4">ABC transporter ATP-binding protein</fullName>
    </submittedName>
</protein>
<reference evidence="5 7" key="2">
    <citation type="journal article" date="2019" name="Nat. Microbiol.">
        <title>Wide diversity of methane and short-chain alkane metabolisms in uncultured archaea.</title>
        <authorList>
            <person name="Borrel G."/>
            <person name="Adam P.S."/>
            <person name="McKay L.J."/>
            <person name="Chen L.X."/>
            <person name="Sierra-Garcia I.N."/>
            <person name="Sieber C.M."/>
            <person name="Letourneur Q."/>
            <person name="Ghozlane A."/>
            <person name="Andersen G.L."/>
            <person name="Li W.J."/>
            <person name="Hallam S.J."/>
            <person name="Muyzer G."/>
            <person name="de Oliveira V.M."/>
            <person name="Inskeep W.P."/>
            <person name="Banfield J.F."/>
            <person name="Gribaldo S."/>
        </authorList>
    </citation>
    <scope>NUCLEOTIDE SEQUENCE [LARGE SCALE GENOMIC DNA]</scope>
    <source>
        <strain evidence="5">NM4</strain>
    </source>
</reference>
<evidence type="ECO:0000313" key="6">
    <source>
        <dbReference type="Proteomes" id="UP000277582"/>
    </source>
</evidence>
<dbReference type="AlphaFoldDB" id="A0A3R9QV14"/>
<dbReference type="SMART" id="SM00382">
    <property type="entry name" value="AAA"/>
    <property type="match status" value="2"/>
</dbReference>
<comment type="caution">
    <text evidence="4">The sequence shown here is derived from an EMBL/GenBank/DDBJ whole genome shotgun (WGS) entry which is preliminary data.</text>
</comment>
<dbReference type="EMBL" id="RCOS01000137">
    <property type="protein sequence ID" value="RSN72836.1"/>
    <property type="molecule type" value="Genomic_DNA"/>
</dbReference>
<evidence type="ECO:0000313" key="4">
    <source>
        <dbReference type="EMBL" id="RSN72836.1"/>
    </source>
</evidence>
<keyword evidence="2 4" id="KW-0067">ATP-binding</keyword>
<feature type="domain" description="ABC transporter" evidence="3">
    <location>
        <begin position="280"/>
        <end position="560"/>
    </location>
</feature>
<accession>A0A3R9QV14</accession>
<evidence type="ECO:0000313" key="7">
    <source>
        <dbReference type="Proteomes" id="UP000316217"/>
    </source>
</evidence>
<evidence type="ECO:0000259" key="3">
    <source>
        <dbReference type="PROSITE" id="PS50893"/>
    </source>
</evidence>
<dbReference type="InterPro" id="IPR003593">
    <property type="entry name" value="AAA+_ATPase"/>
</dbReference>
<evidence type="ECO:0000256" key="1">
    <source>
        <dbReference type="ARBA" id="ARBA00022741"/>
    </source>
</evidence>
<dbReference type="PANTHER" id="PTHR42764">
    <property type="entry name" value="PHOSPHONATES UTILIZATION ATP-BINDING PROTEIN PHNK-RELATED"/>
    <property type="match status" value="1"/>
</dbReference>
<dbReference type="GO" id="GO:0016887">
    <property type="term" value="F:ATP hydrolysis activity"/>
    <property type="evidence" value="ECO:0007669"/>
    <property type="project" value="InterPro"/>
</dbReference>
<dbReference type="GO" id="GO:0005524">
    <property type="term" value="F:ATP binding"/>
    <property type="evidence" value="ECO:0007669"/>
    <property type="project" value="UniProtKB-KW"/>
</dbReference>
<dbReference type="GO" id="GO:0019700">
    <property type="term" value="P:organic phosphonate catabolic process"/>
    <property type="evidence" value="ECO:0007669"/>
    <property type="project" value="TreeGrafter"/>
</dbReference>
<keyword evidence="6" id="KW-1185">Reference proteome</keyword>
<dbReference type="Gene3D" id="3.40.50.300">
    <property type="entry name" value="P-loop containing nucleotide triphosphate hydrolases"/>
    <property type="match status" value="2"/>
</dbReference>
<dbReference type="InterPro" id="IPR003439">
    <property type="entry name" value="ABC_transporter-like_ATP-bd"/>
</dbReference>
<dbReference type="InterPro" id="IPR017871">
    <property type="entry name" value="ABC_transporter-like_CS"/>
</dbReference>
<dbReference type="Proteomes" id="UP000316217">
    <property type="component" value="Unassembled WGS sequence"/>
</dbReference>
<dbReference type="PANTHER" id="PTHR42764:SF1">
    <property type="entry name" value="PHOSPHONATES UTILIZATION ATP-BINDING PROTEIN PHNK-RELATED"/>
    <property type="match status" value="1"/>
</dbReference>
<evidence type="ECO:0000313" key="5">
    <source>
        <dbReference type="EMBL" id="RZN63747.1"/>
    </source>
</evidence>
<sequence>MHRIRSTIPLDLRGERMIKIENLVKYFPLKSGSSIKALDISELEIKKGERVGLLGKSGSGKTTLLRILRGVEHFDEGKVIIDGIELTPNSERDKFREVRKRTAIHLQRSFGLWSEKVVQNVIRALYYTIWGDEVLPEEDTSLYEELYEKAMKLLELVDLKHKAECWAEVLSGGEKQRLVLARQLAKNPSILLVDEFGTMTCPETRRKCIEILRRANEEMGVTLVFSSHMPEIHKELAKRVVLLDKGKVIASGETEDVLRKFLSEMEPSFSKRSKIGKDNVRADRVYKSYYVIPGGKTLELEDVVFSIKRGQIVGILGRSGSGKTVISRIIAGLELPDKGKVLVRTDEKWVDWSTFGNESVNARRKIGILHQEFALPYWAKVRDLISYRIRIKREEVVREAEKRATELGISEKLFDAIYRMTDLPKEEAEIRLMRLGLSYNIIKELFPEAEESITDEIHEILEGLDLSLEILDRYSHELSGGEAVRLGIALAVMTKPDILILDEPFGDIDPVTLRKVSNFLKKFNSINGTTIIIISHQHDLVREMADRILVIKEGKLYEES</sequence>